<protein>
    <submittedName>
        <fullName evidence="1">Uncharacterized protein</fullName>
    </submittedName>
</protein>
<proteinExistence type="predicted"/>
<reference evidence="1" key="1">
    <citation type="journal article" date="2020" name="Stud. Mycol.">
        <title>101 Dothideomycetes genomes: a test case for predicting lifestyles and emergence of pathogens.</title>
        <authorList>
            <person name="Haridas S."/>
            <person name="Albert R."/>
            <person name="Binder M."/>
            <person name="Bloem J."/>
            <person name="Labutti K."/>
            <person name="Salamov A."/>
            <person name="Andreopoulos B."/>
            <person name="Baker S."/>
            <person name="Barry K."/>
            <person name="Bills G."/>
            <person name="Bluhm B."/>
            <person name="Cannon C."/>
            <person name="Castanera R."/>
            <person name="Culley D."/>
            <person name="Daum C."/>
            <person name="Ezra D."/>
            <person name="Gonzalez J."/>
            <person name="Henrissat B."/>
            <person name="Kuo A."/>
            <person name="Liang C."/>
            <person name="Lipzen A."/>
            <person name="Lutzoni F."/>
            <person name="Magnuson J."/>
            <person name="Mondo S."/>
            <person name="Nolan M."/>
            <person name="Ohm R."/>
            <person name="Pangilinan J."/>
            <person name="Park H.-J."/>
            <person name="Ramirez L."/>
            <person name="Alfaro M."/>
            <person name="Sun H."/>
            <person name="Tritt A."/>
            <person name="Yoshinaga Y."/>
            <person name="Zwiers L.-H."/>
            <person name="Turgeon B."/>
            <person name="Goodwin S."/>
            <person name="Spatafora J."/>
            <person name="Crous P."/>
            <person name="Grigoriev I."/>
        </authorList>
    </citation>
    <scope>NUCLEOTIDE SEQUENCE</scope>
    <source>
        <strain evidence="1">CBS 122367</strain>
    </source>
</reference>
<gene>
    <name evidence="1" type="ORF">K458DRAFT_421333</name>
</gene>
<evidence type="ECO:0000313" key="1">
    <source>
        <dbReference type="EMBL" id="KAF2680647.1"/>
    </source>
</evidence>
<evidence type="ECO:0000313" key="2">
    <source>
        <dbReference type="Proteomes" id="UP000799291"/>
    </source>
</evidence>
<accession>A0A6G1IQX2</accession>
<dbReference type="EMBL" id="MU005595">
    <property type="protein sequence ID" value="KAF2680647.1"/>
    <property type="molecule type" value="Genomic_DNA"/>
</dbReference>
<keyword evidence="2" id="KW-1185">Reference proteome</keyword>
<dbReference type="AlphaFoldDB" id="A0A6G1IQX2"/>
<organism evidence="1 2">
    <name type="scientific">Lentithecium fluviatile CBS 122367</name>
    <dbReference type="NCBI Taxonomy" id="1168545"/>
    <lineage>
        <taxon>Eukaryota</taxon>
        <taxon>Fungi</taxon>
        <taxon>Dikarya</taxon>
        <taxon>Ascomycota</taxon>
        <taxon>Pezizomycotina</taxon>
        <taxon>Dothideomycetes</taxon>
        <taxon>Pleosporomycetidae</taxon>
        <taxon>Pleosporales</taxon>
        <taxon>Massarineae</taxon>
        <taxon>Lentitheciaceae</taxon>
        <taxon>Lentithecium</taxon>
    </lineage>
</organism>
<dbReference type="Proteomes" id="UP000799291">
    <property type="component" value="Unassembled WGS sequence"/>
</dbReference>
<name>A0A6G1IQX2_9PLEO</name>
<sequence>MSGQDPARACFGACVFLRDFVFRDRLVKGRGVAWRPVLRRVVWKLDLERKWRTYRYFNLCPAGRGESRARAAAVDVWFEQMRRETGSALVDAFFDDLEDSEKAEACFDDIFGIKEGLMDLFNTLYLRPSPYPRCGGTDEDKRNSVGGCGREPNKSCCSCTIL</sequence>